<dbReference type="AlphaFoldDB" id="A0A849KXH1"/>
<name>A0A849KXH1_9HYPH</name>
<accession>A0A849KXH1</accession>
<protein>
    <submittedName>
        <fullName evidence="1">Uncharacterized protein</fullName>
    </submittedName>
</protein>
<keyword evidence="2" id="KW-1185">Reference proteome</keyword>
<dbReference type="RefSeq" id="WP_171319651.1">
    <property type="nucleotide sequence ID" value="NZ_JABFCY010000024.1"/>
</dbReference>
<reference evidence="1 2" key="1">
    <citation type="submission" date="2020-05" db="EMBL/GenBank/DDBJ databases">
        <title>Draft Genome Sequence of Ochrobactrum soli Isolated from Stable Fly Gut.</title>
        <authorList>
            <person name="Pileggi M.T."/>
            <person name="Vazhakkala L.J."/>
            <person name="Wong C.N."/>
        </authorList>
    </citation>
    <scope>NUCLEOTIDE SEQUENCE [LARGE SCALE GENOMIC DNA]</scope>
    <source>
        <strain evidence="1 2">MTP-C0764</strain>
    </source>
</reference>
<evidence type="ECO:0000313" key="1">
    <source>
        <dbReference type="EMBL" id="NNU63358.1"/>
    </source>
</evidence>
<organism evidence="1 2">
    <name type="scientific">Ochrobactrum soli</name>
    <dbReference type="NCBI Taxonomy" id="2448455"/>
    <lineage>
        <taxon>Bacteria</taxon>
        <taxon>Pseudomonadati</taxon>
        <taxon>Pseudomonadota</taxon>
        <taxon>Alphaproteobacteria</taxon>
        <taxon>Hyphomicrobiales</taxon>
        <taxon>Brucellaceae</taxon>
        <taxon>Brucella/Ochrobactrum group</taxon>
        <taxon>Ochrobactrum</taxon>
    </lineage>
</organism>
<dbReference type="Proteomes" id="UP000574931">
    <property type="component" value="Unassembled WGS sequence"/>
</dbReference>
<sequence length="64" mass="7294">MKTLFAFCQKTGRRLRQFVNRLITKLTLTGQLKVSVAISLPFIAKLEISYQTQLNGKADKEHKA</sequence>
<comment type="caution">
    <text evidence="1">The sequence shown here is derived from an EMBL/GenBank/DDBJ whole genome shotgun (WGS) entry which is preliminary data.</text>
</comment>
<evidence type="ECO:0000313" key="2">
    <source>
        <dbReference type="Proteomes" id="UP000574931"/>
    </source>
</evidence>
<proteinExistence type="predicted"/>
<gene>
    <name evidence="1" type="ORF">HKX02_24325</name>
</gene>
<dbReference type="EMBL" id="JABFCY010000024">
    <property type="protein sequence ID" value="NNU63358.1"/>
    <property type="molecule type" value="Genomic_DNA"/>
</dbReference>